<keyword evidence="1" id="KW-0472">Membrane</keyword>
<keyword evidence="4" id="KW-1185">Reference proteome</keyword>
<accession>S3NUQ0</accession>
<evidence type="ECO:0000256" key="1">
    <source>
        <dbReference type="SAM" id="Phobius"/>
    </source>
</evidence>
<dbReference type="Gene3D" id="3.10.310.50">
    <property type="match status" value="1"/>
</dbReference>
<sequence>MQAVKQQIISPGLSWLYSGVVCLILMLSSVTVFAESPPVGSEATFVPTQVEQEEKRMAATRSAQPDPEAVVSIPALNAPVIDLAQVLKPDEKQALSQKIKSIYDQGKAQIAIVIVPSTGQESIFDFAMRIAEKGQWGSAKQDNGLLITVAVNDHRVNISTGYGLEGVLPDILANQIIREQITPAFKQQAYAQGLMAALNQIEVRLNQDPETAQKAAEELKQRQQDALQAQASRERSLNTAIVIFIIAAFASMFVGRGVSAATAGVTGFAAGLFNGAGLLTSVLMGGVLFALLVTPLAQLILQALLSGGGRGGGGRGGGGGGSYGGGGGRFGGGGASGSW</sequence>
<dbReference type="PANTHER" id="PTHR30373:SF2">
    <property type="entry name" value="UPF0603 PROTEIN YGCG"/>
    <property type="match status" value="1"/>
</dbReference>
<feature type="transmembrane region" description="Helical" evidence="1">
    <location>
        <begin position="278"/>
        <end position="301"/>
    </location>
</feature>
<gene>
    <name evidence="3" type="ORF">F945_03429</name>
</gene>
<dbReference type="Pfam" id="PF04536">
    <property type="entry name" value="TPM_phosphatase"/>
    <property type="match status" value="1"/>
</dbReference>
<dbReference type="InterPro" id="IPR007621">
    <property type="entry name" value="TPM_dom"/>
</dbReference>
<evidence type="ECO:0000313" key="3">
    <source>
        <dbReference type="EMBL" id="EPF70406.1"/>
    </source>
</evidence>
<feature type="transmembrane region" description="Helical" evidence="1">
    <location>
        <begin position="237"/>
        <end position="258"/>
    </location>
</feature>
<dbReference type="PATRIC" id="fig|421052.3.peg.3364"/>
<reference evidence="3 4" key="1">
    <citation type="submission" date="2013-06" db="EMBL/GenBank/DDBJ databases">
        <title>The Genome Sequence of Acinetobacter rudis CIP 110305.</title>
        <authorList>
            <consortium name="The Broad Institute Genome Sequencing Platform"/>
            <consortium name="The Broad Institute Genome Sequencing Center for Infectious Disease"/>
            <person name="Cerqueira G."/>
            <person name="Feldgarden M."/>
            <person name="Courvalin P."/>
            <person name="Perichon B."/>
            <person name="Grillot-Courvalin C."/>
            <person name="Clermont D."/>
            <person name="Rocha E."/>
            <person name="Yoon E.-J."/>
            <person name="Nemec A."/>
            <person name="Young S.K."/>
            <person name="Zeng Q."/>
            <person name="Gargeya S."/>
            <person name="Fitzgerald M."/>
            <person name="Abouelleil A."/>
            <person name="Alvarado L."/>
            <person name="Berlin A.M."/>
            <person name="Chapman S.B."/>
            <person name="Dewar J."/>
            <person name="Goldberg J."/>
            <person name="Griggs A."/>
            <person name="Gujja S."/>
            <person name="Hansen M."/>
            <person name="Howarth C."/>
            <person name="Imamovic A."/>
            <person name="Larimer J."/>
            <person name="McCowan C."/>
            <person name="Murphy C."/>
            <person name="Pearson M."/>
            <person name="Priest M."/>
            <person name="Roberts A."/>
            <person name="Saif S."/>
            <person name="Shea T."/>
            <person name="Sykes S."/>
            <person name="Wortman J."/>
            <person name="Nusbaum C."/>
            <person name="Birren B."/>
        </authorList>
    </citation>
    <scope>NUCLEOTIDE SEQUENCE [LARGE SCALE GENOMIC DNA]</scope>
    <source>
        <strain evidence="3 4">CIP 110305</strain>
    </source>
</reference>
<dbReference type="eggNOG" id="COG1512">
    <property type="taxonomic scope" value="Bacteria"/>
</dbReference>
<dbReference type="EMBL" id="ATGI01000038">
    <property type="protein sequence ID" value="EPF70406.1"/>
    <property type="molecule type" value="Genomic_DNA"/>
</dbReference>
<feature type="domain" description="TPM" evidence="2">
    <location>
        <begin position="80"/>
        <end position="202"/>
    </location>
</feature>
<name>S3NUQ0_9GAMM</name>
<dbReference type="OrthoDB" id="9810918at2"/>
<dbReference type="Proteomes" id="UP000014568">
    <property type="component" value="Unassembled WGS sequence"/>
</dbReference>
<feature type="transmembrane region" description="Helical" evidence="1">
    <location>
        <begin position="15"/>
        <end position="34"/>
    </location>
</feature>
<keyword evidence="1" id="KW-1133">Transmembrane helix</keyword>
<dbReference type="HOGENOM" id="CLU_035211_0_1_6"/>
<protein>
    <recommendedName>
        <fullName evidence="2">TPM domain-containing protein</fullName>
    </recommendedName>
</protein>
<dbReference type="PANTHER" id="PTHR30373">
    <property type="entry name" value="UPF0603 PROTEIN YGCG"/>
    <property type="match status" value="1"/>
</dbReference>
<evidence type="ECO:0000313" key="4">
    <source>
        <dbReference type="Proteomes" id="UP000014568"/>
    </source>
</evidence>
<evidence type="ECO:0000259" key="2">
    <source>
        <dbReference type="Pfam" id="PF04536"/>
    </source>
</evidence>
<dbReference type="STRING" id="632955.GCA_000829675_01490"/>
<comment type="caution">
    <text evidence="3">The sequence shown here is derived from an EMBL/GenBank/DDBJ whole genome shotgun (WGS) entry which is preliminary data.</text>
</comment>
<proteinExistence type="predicted"/>
<organism evidence="3 4">
    <name type="scientific">Acinetobacter rudis CIP 110305</name>
    <dbReference type="NCBI Taxonomy" id="421052"/>
    <lineage>
        <taxon>Bacteria</taxon>
        <taxon>Pseudomonadati</taxon>
        <taxon>Pseudomonadota</taxon>
        <taxon>Gammaproteobacteria</taxon>
        <taxon>Moraxellales</taxon>
        <taxon>Moraxellaceae</taxon>
        <taxon>Acinetobacter</taxon>
    </lineage>
</organism>
<dbReference type="AlphaFoldDB" id="S3NUQ0"/>
<dbReference type="RefSeq" id="WP_016657792.1">
    <property type="nucleotide sequence ID" value="NZ_KE340355.1"/>
</dbReference>
<keyword evidence="1" id="KW-0812">Transmembrane</keyword>